<dbReference type="eggNOG" id="ENOG502RKUB">
    <property type="taxonomic scope" value="Eukaryota"/>
</dbReference>
<organism evidence="2 3">
    <name type="scientific">Dothistroma septosporum (strain NZE10 / CBS 128990)</name>
    <name type="common">Red band needle blight fungus</name>
    <name type="synonym">Mycosphaerella pini</name>
    <dbReference type="NCBI Taxonomy" id="675120"/>
    <lineage>
        <taxon>Eukaryota</taxon>
        <taxon>Fungi</taxon>
        <taxon>Dikarya</taxon>
        <taxon>Ascomycota</taxon>
        <taxon>Pezizomycotina</taxon>
        <taxon>Dothideomycetes</taxon>
        <taxon>Dothideomycetidae</taxon>
        <taxon>Mycosphaerellales</taxon>
        <taxon>Mycosphaerellaceae</taxon>
        <taxon>Dothistroma</taxon>
    </lineage>
</organism>
<dbReference type="EMBL" id="KB446536">
    <property type="protein sequence ID" value="EME47154.1"/>
    <property type="molecule type" value="Genomic_DNA"/>
</dbReference>
<feature type="region of interest" description="Disordered" evidence="1">
    <location>
        <begin position="194"/>
        <end position="222"/>
    </location>
</feature>
<protein>
    <submittedName>
        <fullName evidence="2">Uncharacterized protein</fullName>
    </submittedName>
</protein>
<reference evidence="3" key="1">
    <citation type="journal article" date="2012" name="PLoS Genet.">
        <title>The genomes of the fungal plant pathogens Cladosporium fulvum and Dothistroma septosporum reveal adaptation to different hosts and lifestyles but also signatures of common ancestry.</title>
        <authorList>
            <person name="de Wit P.J.G.M."/>
            <person name="van der Burgt A."/>
            <person name="Oekmen B."/>
            <person name="Stergiopoulos I."/>
            <person name="Abd-Elsalam K.A."/>
            <person name="Aerts A.L."/>
            <person name="Bahkali A.H."/>
            <person name="Beenen H.G."/>
            <person name="Chettri P."/>
            <person name="Cox M.P."/>
            <person name="Datema E."/>
            <person name="de Vries R.P."/>
            <person name="Dhillon B."/>
            <person name="Ganley A.R."/>
            <person name="Griffiths S.A."/>
            <person name="Guo Y."/>
            <person name="Hamelin R.C."/>
            <person name="Henrissat B."/>
            <person name="Kabir M.S."/>
            <person name="Jashni M.K."/>
            <person name="Kema G."/>
            <person name="Klaubauf S."/>
            <person name="Lapidus A."/>
            <person name="Levasseur A."/>
            <person name="Lindquist E."/>
            <person name="Mehrabi R."/>
            <person name="Ohm R.A."/>
            <person name="Owen T.J."/>
            <person name="Salamov A."/>
            <person name="Schwelm A."/>
            <person name="Schijlen E."/>
            <person name="Sun H."/>
            <person name="van den Burg H.A."/>
            <person name="van Ham R.C.H.J."/>
            <person name="Zhang S."/>
            <person name="Goodwin S.B."/>
            <person name="Grigoriev I.V."/>
            <person name="Collemare J."/>
            <person name="Bradshaw R.E."/>
        </authorList>
    </citation>
    <scope>NUCLEOTIDE SEQUENCE [LARGE SCALE GENOMIC DNA]</scope>
    <source>
        <strain evidence="3">NZE10 / CBS 128990</strain>
    </source>
</reference>
<feature type="compositionally biased region" description="Basic residues" evidence="1">
    <location>
        <begin position="64"/>
        <end position="73"/>
    </location>
</feature>
<feature type="compositionally biased region" description="Low complexity" evidence="1">
    <location>
        <begin position="74"/>
        <end position="91"/>
    </location>
</feature>
<dbReference type="HOGENOM" id="CLU_1245320_0_0_1"/>
<evidence type="ECO:0000313" key="2">
    <source>
        <dbReference type="EMBL" id="EME47154.1"/>
    </source>
</evidence>
<gene>
    <name evidence="2" type="ORF">DOTSEDRAFT_69196</name>
</gene>
<name>N1PY81_DOTSN</name>
<sequence>MAPAFPIWAQSPAHAQQYDDLRPGQMIVNDRRTLYRRSCRSPYDENLYYRDDHAREGRSSYRQPSRRPRRHRSSSSYSSYSSYTSSSSSSRSRSRPRYSPQKDPSRPKDKYTMAKAMKSAAIGAGLEAIRARNEPGPWLGQKGKRLALAAASGVAVGSVRNGSLKSAGFLPYAEALCTGFFAVEWYKKIARHTNHEENAYKEQQEWRDAQRRERRRRDDRHS</sequence>
<keyword evidence="3" id="KW-1185">Reference proteome</keyword>
<reference evidence="2 3" key="2">
    <citation type="journal article" date="2012" name="PLoS Pathog.">
        <title>Diverse lifestyles and strategies of plant pathogenesis encoded in the genomes of eighteen Dothideomycetes fungi.</title>
        <authorList>
            <person name="Ohm R.A."/>
            <person name="Feau N."/>
            <person name="Henrissat B."/>
            <person name="Schoch C.L."/>
            <person name="Horwitz B.A."/>
            <person name="Barry K.W."/>
            <person name="Condon B.J."/>
            <person name="Copeland A.C."/>
            <person name="Dhillon B."/>
            <person name="Glaser F."/>
            <person name="Hesse C.N."/>
            <person name="Kosti I."/>
            <person name="LaButti K."/>
            <person name="Lindquist E.A."/>
            <person name="Lucas S."/>
            <person name="Salamov A.A."/>
            <person name="Bradshaw R.E."/>
            <person name="Ciuffetti L."/>
            <person name="Hamelin R.C."/>
            <person name="Kema G.H.J."/>
            <person name="Lawrence C."/>
            <person name="Scott J.A."/>
            <person name="Spatafora J.W."/>
            <person name="Turgeon B.G."/>
            <person name="de Wit P.J.G.M."/>
            <person name="Zhong S."/>
            <person name="Goodwin S.B."/>
            <person name="Grigoriev I.V."/>
        </authorList>
    </citation>
    <scope>NUCLEOTIDE SEQUENCE [LARGE SCALE GENOMIC DNA]</scope>
    <source>
        <strain evidence="3">NZE10 / CBS 128990</strain>
    </source>
</reference>
<feature type="compositionally biased region" description="Basic and acidic residues" evidence="1">
    <location>
        <begin position="50"/>
        <end position="59"/>
    </location>
</feature>
<evidence type="ECO:0000313" key="3">
    <source>
        <dbReference type="Proteomes" id="UP000016933"/>
    </source>
</evidence>
<dbReference type="AlphaFoldDB" id="N1PY81"/>
<proteinExistence type="predicted"/>
<feature type="compositionally biased region" description="Basic residues" evidence="1">
    <location>
        <begin position="212"/>
        <end position="222"/>
    </location>
</feature>
<feature type="region of interest" description="Disordered" evidence="1">
    <location>
        <begin position="50"/>
        <end position="111"/>
    </location>
</feature>
<dbReference type="Proteomes" id="UP000016933">
    <property type="component" value="Unassembled WGS sequence"/>
</dbReference>
<dbReference type="OrthoDB" id="5407645at2759"/>
<feature type="compositionally biased region" description="Basic and acidic residues" evidence="1">
    <location>
        <begin position="194"/>
        <end position="211"/>
    </location>
</feature>
<accession>N1PY81</accession>
<evidence type="ECO:0000256" key="1">
    <source>
        <dbReference type="SAM" id="MobiDB-lite"/>
    </source>
</evidence>